<dbReference type="Proteomes" id="UP000004947">
    <property type="component" value="Unassembled WGS sequence"/>
</dbReference>
<dbReference type="STRING" id="313628.LNTAR_15712"/>
<comment type="cofactor">
    <cofactor evidence="1">
        <name>FMN</name>
        <dbReference type="ChEBI" id="CHEBI:58210"/>
    </cofactor>
</comment>
<sequence length="204" mass="22708">MILNRDDIEAMEKRHRTCLINCLSGYKSPMLVGTKSQSGVDNLSLFSSVFHLGANPPLIGMISRPHTVIRDTLENIIETGVYTLNLVDDSFFQLAHQCSARYPQDESEFEGAGIESEFVNDFQAPFVLQSALKIALELKEVKHLEINKTELIIGEIKFIEIDDEILTEDGFADIAKAGAVASVGLDAYHRVELANRLAYAKYSK</sequence>
<comment type="caution">
    <text evidence="6">The sequence shown here is derived from an EMBL/GenBank/DDBJ whole genome shotgun (WGS) entry which is preliminary data.</text>
</comment>
<keyword evidence="7" id="KW-1185">Reference proteome</keyword>
<dbReference type="InterPro" id="IPR002563">
    <property type="entry name" value="Flavin_Rdtase-like_dom"/>
</dbReference>
<feature type="domain" description="Flavin reductase like" evidence="5">
    <location>
        <begin position="30"/>
        <end position="165"/>
    </location>
</feature>
<dbReference type="PANTHER" id="PTHR33798">
    <property type="entry name" value="FLAVOPROTEIN OXYGENASE"/>
    <property type="match status" value="1"/>
</dbReference>
<evidence type="ECO:0000256" key="3">
    <source>
        <dbReference type="ARBA" id="ARBA00022643"/>
    </source>
</evidence>
<protein>
    <recommendedName>
        <fullName evidence="5">Flavin reductase like domain-containing protein</fullName>
    </recommendedName>
</protein>
<evidence type="ECO:0000313" key="6">
    <source>
        <dbReference type="EMBL" id="EDM27130.1"/>
    </source>
</evidence>
<dbReference type="AlphaFoldDB" id="A6DME0"/>
<keyword evidence="2" id="KW-0285">Flavoprotein</keyword>
<dbReference type="SUPFAM" id="SSF50475">
    <property type="entry name" value="FMN-binding split barrel"/>
    <property type="match status" value="1"/>
</dbReference>
<evidence type="ECO:0000256" key="2">
    <source>
        <dbReference type="ARBA" id="ARBA00022630"/>
    </source>
</evidence>
<accession>A6DME0</accession>
<dbReference type="eggNOG" id="COG1853">
    <property type="taxonomic scope" value="Bacteria"/>
</dbReference>
<evidence type="ECO:0000256" key="4">
    <source>
        <dbReference type="ARBA" id="ARBA00038054"/>
    </source>
</evidence>
<keyword evidence="3" id="KW-0288">FMN</keyword>
<dbReference type="OrthoDB" id="5293996at2"/>
<dbReference type="Pfam" id="PF01613">
    <property type="entry name" value="Flavin_Reduct"/>
    <property type="match status" value="1"/>
</dbReference>
<evidence type="ECO:0000259" key="5">
    <source>
        <dbReference type="Pfam" id="PF01613"/>
    </source>
</evidence>
<evidence type="ECO:0000256" key="1">
    <source>
        <dbReference type="ARBA" id="ARBA00001917"/>
    </source>
</evidence>
<reference evidence="6 7" key="1">
    <citation type="journal article" date="2010" name="J. Bacteriol.">
        <title>Genome sequence of Lentisphaera araneosa HTCC2155T, the type species of the order Lentisphaerales in the phylum Lentisphaerae.</title>
        <authorList>
            <person name="Thrash J.C."/>
            <person name="Cho J.C."/>
            <person name="Vergin K.L."/>
            <person name="Morris R.M."/>
            <person name="Giovannoni S.J."/>
        </authorList>
    </citation>
    <scope>NUCLEOTIDE SEQUENCE [LARGE SCALE GENOMIC DNA]</scope>
    <source>
        <strain evidence="6 7">HTCC2155</strain>
    </source>
</reference>
<name>A6DME0_9BACT</name>
<dbReference type="EMBL" id="ABCK01000011">
    <property type="protein sequence ID" value="EDM27130.1"/>
    <property type="molecule type" value="Genomic_DNA"/>
</dbReference>
<dbReference type="InterPro" id="IPR012349">
    <property type="entry name" value="Split_barrel_FMN-bd"/>
</dbReference>
<evidence type="ECO:0000313" key="7">
    <source>
        <dbReference type="Proteomes" id="UP000004947"/>
    </source>
</evidence>
<proteinExistence type="inferred from homology"/>
<dbReference type="Gene3D" id="2.30.110.10">
    <property type="entry name" value="Electron Transport, Fmn-binding Protein, Chain A"/>
    <property type="match status" value="1"/>
</dbReference>
<comment type="similarity">
    <text evidence="4">Belongs to the flavoredoxin family.</text>
</comment>
<dbReference type="PANTHER" id="PTHR33798:SF5">
    <property type="entry name" value="FLAVIN REDUCTASE LIKE DOMAIN-CONTAINING PROTEIN"/>
    <property type="match status" value="1"/>
</dbReference>
<gene>
    <name evidence="6" type="ORF">LNTAR_15712</name>
</gene>
<organism evidence="6 7">
    <name type="scientific">Lentisphaera araneosa HTCC2155</name>
    <dbReference type="NCBI Taxonomy" id="313628"/>
    <lineage>
        <taxon>Bacteria</taxon>
        <taxon>Pseudomonadati</taxon>
        <taxon>Lentisphaerota</taxon>
        <taxon>Lentisphaeria</taxon>
        <taxon>Lentisphaerales</taxon>
        <taxon>Lentisphaeraceae</taxon>
        <taxon>Lentisphaera</taxon>
    </lineage>
</organism>
<dbReference type="RefSeq" id="WP_007279038.1">
    <property type="nucleotide sequence ID" value="NZ_ABCK01000011.1"/>
</dbReference>
<dbReference type="GO" id="GO:0010181">
    <property type="term" value="F:FMN binding"/>
    <property type="evidence" value="ECO:0007669"/>
    <property type="project" value="InterPro"/>
</dbReference>
<dbReference type="GO" id="GO:0016646">
    <property type="term" value="F:oxidoreductase activity, acting on the CH-NH group of donors, NAD or NADP as acceptor"/>
    <property type="evidence" value="ECO:0007669"/>
    <property type="project" value="UniProtKB-ARBA"/>
</dbReference>